<accession>A0A210QX59</accession>
<organism evidence="3 4">
    <name type="scientific">Mizuhopecten yessoensis</name>
    <name type="common">Japanese scallop</name>
    <name type="synonym">Patinopecten yessoensis</name>
    <dbReference type="NCBI Taxonomy" id="6573"/>
    <lineage>
        <taxon>Eukaryota</taxon>
        <taxon>Metazoa</taxon>
        <taxon>Spiralia</taxon>
        <taxon>Lophotrochozoa</taxon>
        <taxon>Mollusca</taxon>
        <taxon>Bivalvia</taxon>
        <taxon>Autobranchia</taxon>
        <taxon>Pteriomorphia</taxon>
        <taxon>Pectinida</taxon>
        <taxon>Pectinoidea</taxon>
        <taxon>Pectinidae</taxon>
        <taxon>Mizuhopecten</taxon>
    </lineage>
</organism>
<feature type="domain" description="VWFA" evidence="2">
    <location>
        <begin position="466"/>
        <end position="644"/>
    </location>
</feature>
<proteinExistence type="predicted"/>
<dbReference type="OrthoDB" id="6119783at2759"/>
<gene>
    <name evidence="3" type="ORF">KP79_PYT16845</name>
</gene>
<dbReference type="Gene3D" id="3.40.50.410">
    <property type="entry name" value="von Willebrand factor, type A domain"/>
    <property type="match status" value="3"/>
</dbReference>
<dbReference type="CDD" id="cd01472">
    <property type="entry name" value="vWA_collagen"/>
    <property type="match status" value="1"/>
</dbReference>
<dbReference type="AlphaFoldDB" id="A0A210QX59"/>
<dbReference type="InterPro" id="IPR002035">
    <property type="entry name" value="VWF_A"/>
</dbReference>
<evidence type="ECO:0000313" key="3">
    <source>
        <dbReference type="EMBL" id="OWF53311.1"/>
    </source>
</evidence>
<dbReference type="PANTHER" id="PTHR24020:SF84">
    <property type="entry name" value="VWFA DOMAIN-CONTAINING PROTEIN"/>
    <property type="match status" value="1"/>
</dbReference>
<comment type="caution">
    <text evidence="3">The sequence shown here is derived from an EMBL/GenBank/DDBJ whole genome shotgun (WGS) entry which is preliminary data.</text>
</comment>
<dbReference type="InterPro" id="IPR050525">
    <property type="entry name" value="ECM_Assembly_Org"/>
</dbReference>
<feature type="domain" description="VWFA" evidence="2">
    <location>
        <begin position="259"/>
        <end position="436"/>
    </location>
</feature>
<feature type="signal peptide" evidence="1">
    <location>
        <begin position="1"/>
        <end position="19"/>
    </location>
</feature>
<dbReference type="EMBL" id="NEDP02001399">
    <property type="protein sequence ID" value="OWF53311.1"/>
    <property type="molecule type" value="Genomic_DNA"/>
</dbReference>
<evidence type="ECO:0000259" key="2">
    <source>
        <dbReference type="PROSITE" id="PS50234"/>
    </source>
</evidence>
<evidence type="ECO:0000256" key="1">
    <source>
        <dbReference type="SAM" id="SignalP"/>
    </source>
</evidence>
<dbReference type="SUPFAM" id="SSF53300">
    <property type="entry name" value="vWA-like"/>
    <property type="match status" value="3"/>
</dbReference>
<dbReference type="PRINTS" id="PR00453">
    <property type="entry name" value="VWFADOMAIN"/>
</dbReference>
<dbReference type="PROSITE" id="PS50234">
    <property type="entry name" value="VWFA"/>
    <property type="match status" value="3"/>
</dbReference>
<feature type="chain" id="PRO_5012826535" evidence="1">
    <location>
        <begin position="20"/>
        <end position="663"/>
    </location>
</feature>
<protein>
    <submittedName>
        <fullName evidence="3">Collagen alpha-5(VI) chain</fullName>
    </submittedName>
</protein>
<dbReference type="GO" id="GO:0005581">
    <property type="term" value="C:collagen trimer"/>
    <property type="evidence" value="ECO:0007669"/>
    <property type="project" value="UniProtKB-KW"/>
</dbReference>
<sequence length="663" mass="73615">MTSSLYICVLFLLVGKSLALPRVKRQDDSVIRRNRVCGNIADLAFVIDSSRSIGEPEFNKELRFVREVLKEFELGIDKTRVAIVSFSNVVKTEFNFNQYSNENDILSAVSRILYAAGPATVTYRALNQTRRGVFNPGFGDRPGVPNVVIVVTDGGTNPGRVDPYTKEVGKALTLGEAEELKVMGCHVFSIGVGPHIDPSELMGIASKPEEKYYLQVDNFNKLNTRALTEMVAYRACEVPSWEELQDPPPQPLCEASPTDIVFILDKSTSLRTLTNYMEELNFVIGVIKNLAIGPDHSQVSVITFSTESKFEFPLNRYQDAESLKRAIMQLPWSKGDTYTDLALKSMLDEAFSPSNGARRGVAKIGVIVTDGASTDPYKTEKMAERIHRIRNINMFAIGVGDAFNKDELAMIASKPASKHVFEVKDVQALSMITGLFTGRFCRPATPRPTPRPTPAPIKDCQYRDMDVVFLLDKSTSLQTQTNFNKELVFVNDFLDEINIDSGSAQVAVMTFSDDPKVEFHLNRYNSKFGVKQGLLGVKYTYGNTYTDRAVKTLVDDVLTTRNGARPGVIKVVIIVTDGKSTDPYALADQTARLHRQSATVFAIGVGEAIDASELRMMASESDNVFMVDDLNALQNIRLQLVSRVCGNDRNNFPLDRFRLGPRA</sequence>
<keyword evidence="3" id="KW-0176">Collagen</keyword>
<keyword evidence="1" id="KW-0732">Signal</keyword>
<dbReference type="Proteomes" id="UP000242188">
    <property type="component" value="Unassembled WGS sequence"/>
</dbReference>
<reference evidence="3 4" key="1">
    <citation type="journal article" date="2017" name="Nat. Ecol. Evol.">
        <title>Scallop genome provides insights into evolution of bilaterian karyotype and development.</title>
        <authorList>
            <person name="Wang S."/>
            <person name="Zhang J."/>
            <person name="Jiao W."/>
            <person name="Li J."/>
            <person name="Xun X."/>
            <person name="Sun Y."/>
            <person name="Guo X."/>
            <person name="Huan P."/>
            <person name="Dong B."/>
            <person name="Zhang L."/>
            <person name="Hu X."/>
            <person name="Sun X."/>
            <person name="Wang J."/>
            <person name="Zhao C."/>
            <person name="Wang Y."/>
            <person name="Wang D."/>
            <person name="Huang X."/>
            <person name="Wang R."/>
            <person name="Lv J."/>
            <person name="Li Y."/>
            <person name="Zhang Z."/>
            <person name="Liu B."/>
            <person name="Lu W."/>
            <person name="Hui Y."/>
            <person name="Liang J."/>
            <person name="Zhou Z."/>
            <person name="Hou R."/>
            <person name="Li X."/>
            <person name="Liu Y."/>
            <person name="Li H."/>
            <person name="Ning X."/>
            <person name="Lin Y."/>
            <person name="Zhao L."/>
            <person name="Xing Q."/>
            <person name="Dou J."/>
            <person name="Li Y."/>
            <person name="Mao J."/>
            <person name="Guo H."/>
            <person name="Dou H."/>
            <person name="Li T."/>
            <person name="Mu C."/>
            <person name="Jiang W."/>
            <person name="Fu Q."/>
            <person name="Fu X."/>
            <person name="Miao Y."/>
            <person name="Liu J."/>
            <person name="Yu Q."/>
            <person name="Li R."/>
            <person name="Liao H."/>
            <person name="Li X."/>
            <person name="Kong Y."/>
            <person name="Jiang Z."/>
            <person name="Chourrout D."/>
            <person name="Li R."/>
            <person name="Bao Z."/>
        </authorList>
    </citation>
    <scope>NUCLEOTIDE SEQUENCE [LARGE SCALE GENOMIC DNA]</scope>
    <source>
        <strain evidence="3 4">PY_sf001</strain>
    </source>
</reference>
<dbReference type="SMART" id="SM00327">
    <property type="entry name" value="VWA"/>
    <property type="match status" value="3"/>
</dbReference>
<keyword evidence="4" id="KW-1185">Reference proteome</keyword>
<dbReference type="PANTHER" id="PTHR24020">
    <property type="entry name" value="COLLAGEN ALPHA"/>
    <property type="match status" value="1"/>
</dbReference>
<name>A0A210QX59_MIZYE</name>
<dbReference type="Pfam" id="PF00092">
    <property type="entry name" value="VWA"/>
    <property type="match status" value="3"/>
</dbReference>
<dbReference type="InterPro" id="IPR036465">
    <property type="entry name" value="vWFA_dom_sf"/>
</dbReference>
<feature type="domain" description="VWFA" evidence="2">
    <location>
        <begin position="42"/>
        <end position="231"/>
    </location>
</feature>
<evidence type="ECO:0000313" key="4">
    <source>
        <dbReference type="Proteomes" id="UP000242188"/>
    </source>
</evidence>